<reference evidence="5 6" key="1">
    <citation type="submission" date="2024-02" db="EMBL/GenBank/DDBJ databases">
        <title>Bacterial strain from lacustrine sediment.</title>
        <authorList>
            <person name="Petit C."/>
            <person name="Fadhlaoui K."/>
        </authorList>
    </citation>
    <scope>NUCLEOTIDE SEQUENCE [LARGE SCALE GENOMIC DNA]</scope>
    <source>
        <strain evidence="5 6">IPX-CK</strain>
    </source>
</reference>
<gene>
    <name evidence="5" type="ORF">V6984_02840</name>
</gene>
<dbReference type="EMBL" id="CP146256">
    <property type="protein sequence ID" value="XAH74719.1"/>
    <property type="molecule type" value="Genomic_DNA"/>
</dbReference>
<dbReference type="SUPFAM" id="SSF53335">
    <property type="entry name" value="S-adenosyl-L-methionine-dependent methyltransferases"/>
    <property type="match status" value="1"/>
</dbReference>
<keyword evidence="1 5" id="KW-0489">Methyltransferase</keyword>
<dbReference type="InterPro" id="IPR002052">
    <property type="entry name" value="DNA_methylase_N6_adenine_CS"/>
</dbReference>
<dbReference type="RefSeq" id="WP_342758303.1">
    <property type="nucleotide sequence ID" value="NZ_CP146256.1"/>
</dbReference>
<dbReference type="InterPro" id="IPR007757">
    <property type="entry name" value="MT-A70-like"/>
</dbReference>
<dbReference type="PROSITE" id="PS51143">
    <property type="entry name" value="MT_A70"/>
    <property type="match status" value="1"/>
</dbReference>
<evidence type="ECO:0000256" key="2">
    <source>
        <dbReference type="ARBA" id="ARBA00022679"/>
    </source>
</evidence>
<dbReference type="PANTHER" id="PTHR12829">
    <property type="entry name" value="N6-ADENOSINE-METHYLTRANSFERASE"/>
    <property type="match status" value="1"/>
</dbReference>
<evidence type="ECO:0000256" key="3">
    <source>
        <dbReference type="ARBA" id="ARBA00022691"/>
    </source>
</evidence>
<evidence type="ECO:0000313" key="5">
    <source>
        <dbReference type="EMBL" id="XAH74719.1"/>
    </source>
</evidence>
<protein>
    <submittedName>
        <fullName evidence="5">MT-A70 family methyltransferase</fullName>
    </submittedName>
</protein>
<evidence type="ECO:0000313" key="6">
    <source>
        <dbReference type="Proteomes" id="UP001451571"/>
    </source>
</evidence>
<dbReference type="Pfam" id="PF05063">
    <property type="entry name" value="MT-A70"/>
    <property type="match status" value="1"/>
</dbReference>
<sequence length="188" mass="21874">MKKYNVIYADPPWAYRAWSKKGNGRSAESHYSTMSIEDIKSLPVGELADKDCALFMWITFPLLKEAWEVIEAWGFTYKSVAFVWIKQNKKSPSLFWGMGYWTRANAELCIIATKGSPKRMSRRVHQVIMTPIEEHSKKPEEARKRIVELMGDVPRIELFARMKPEGWDVWGNQAPESEMIPEMEVNRT</sequence>
<comment type="similarity">
    <text evidence="4">Belongs to the MT-A70-like family.</text>
</comment>
<keyword evidence="6" id="KW-1185">Reference proteome</keyword>
<proteinExistence type="inferred from homology"/>
<accession>A0ABZ3EYS7</accession>
<organism evidence="5 6">
    <name type="scientific">Kineothrix sedimenti</name>
    <dbReference type="NCBI Taxonomy" id="3123317"/>
    <lineage>
        <taxon>Bacteria</taxon>
        <taxon>Bacillati</taxon>
        <taxon>Bacillota</taxon>
        <taxon>Clostridia</taxon>
        <taxon>Lachnospirales</taxon>
        <taxon>Lachnospiraceae</taxon>
        <taxon>Kineothrix</taxon>
    </lineage>
</organism>
<evidence type="ECO:0000256" key="4">
    <source>
        <dbReference type="PROSITE-ProRule" id="PRU00489"/>
    </source>
</evidence>
<dbReference type="PANTHER" id="PTHR12829:SF7">
    <property type="entry name" value="N6-ADENOSINE-METHYLTRANSFERASE CATALYTIC SUBUNIT"/>
    <property type="match status" value="1"/>
</dbReference>
<keyword evidence="2" id="KW-0808">Transferase</keyword>
<evidence type="ECO:0000256" key="1">
    <source>
        <dbReference type="ARBA" id="ARBA00022603"/>
    </source>
</evidence>
<dbReference type="PROSITE" id="PS00092">
    <property type="entry name" value="N6_MTASE"/>
    <property type="match status" value="1"/>
</dbReference>
<dbReference type="Proteomes" id="UP001451571">
    <property type="component" value="Chromosome"/>
</dbReference>
<dbReference type="InterPro" id="IPR029063">
    <property type="entry name" value="SAM-dependent_MTases_sf"/>
</dbReference>
<dbReference type="GO" id="GO:0008168">
    <property type="term" value="F:methyltransferase activity"/>
    <property type="evidence" value="ECO:0007669"/>
    <property type="project" value="UniProtKB-KW"/>
</dbReference>
<dbReference type="GO" id="GO:0032259">
    <property type="term" value="P:methylation"/>
    <property type="evidence" value="ECO:0007669"/>
    <property type="project" value="UniProtKB-KW"/>
</dbReference>
<name>A0ABZ3EYS7_9FIRM</name>
<keyword evidence="3" id="KW-0949">S-adenosyl-L-methionine</keyword>
<dbReference type="Gene3D" id="3.40.50.150">
    <property type="entry name" value="Vaccinia Virus protein VP39"/>
    <property type="match status" value="1"/>
</dbReference>